<keyword evidence="6" id="KW-0679">Respiratory chain</keyword>
<sequence>MIFTLIISLSFLLILLKHPLTMGFTLLIQSLLIAISTGMLNFNFWYSYILFIIMVGGMLVLFIYMTSIASNEMFSYSNKIALLIFSLQSIMMMIYMTMDKFWIYSNTMNSDMFKTDLLLMWTMSLSKYFNYPMNMIIIFLMIYLLITMIAIVKITNLSYGPLRQKF</sequence>
<evidence type="ECO:0000256" key="15">
    <source>
        <dbReference type="ARBA" id="ARBA00049551"/>
    </source>
</evidence>
<evidence type="ECO:0000256" key="3">
    <source>
        <dbReference type="ARBA" id="ARBA00012944"/>
    </source>
</evidence>
<evidence type="ECO:0000256" key="13">
    <source>
        <dbReference type="ARBA" id="ARBA00023136"/>
    </source>
</evidence>
<evidence type="ECO:0000256" key="5">
    <source>
        <dbReference type="ARBA" id="ARBA00022448"/>
    </source>
</evidence>
<protein>
    <recommendedName>
        <fullName evidence="4">NADH-ubiquinone oxidoreductase chain 6</fullName>
        <ecNumber evidence="3">7.1.1.2</ecNumber>
    </recommendedName>
    <alternativeName>
        <fullName evidence="14">NADH dehydrogenase subunit 6</fullName>
    </alternativeName>
</protein>
<evidence type="ECO:0000256" key="6">
    <source>
        <dbReference type="ARBA" id="ARBA00022660"/>
    </source>
</evidence>
<dbReference type="GO" id="GO:0031966">
    <property type="term" value="C:mitochondrial membrane"/>
    <property type="evidence" value="ECO:0007669"/>
    <property type="project" value="UniProtKB-SubCell"/>
</dbReference>
<evidence type="ECO:0000256" key="2">
    <source>
        <dbReference type="ARBA" id="ARBA00005698"/>
    </source>
</evidence>
<evidence type="ECO:0000256" key="7">
    <source>
        <dbReference type="ARBA" id="ARBA00022692"/>
    </source>
</evidence>
<evidence type="ECO:0000313" key="17">
    <source>
        <dbReference type="EMBL" id="ALO77358.1"/>
    </source>
</evidence>
<evidence type="ECO:0000256" key="16">
    <source>
        <dbReference type="SAM" id="Phobius"/>
    </source>
</evidence>
<reference evidence="17" key="1">
    <citation type="submission" date="2012-06" db="EMBL/GenBank/DDBJ databases">
        <title>Mitogenomics of the Coleoptera under dense taxon sampling.</title>
        <authorList>
            <person name="Timmermans M.J.T.N."/>
            <person name="Lim J."/>
            <person name="Dodsworth S."/>
            <person name="Haran J."/>
            <person name="Ahrens D."/>
            <person name="Bocak L."/>
            <person name="London A."/>
            <person name="Culverwell L."/>
            <person name="Vogler A.P."/>
        </authorList>
    </citation>
    <scope>NUCLEOTIDE SEQUENCE</scope>
</reference>
<keyword evidence="12 17" id="KW-0496">Mitochondrion</keyword>
<evidence type="ECO:0000256" key="1">
    <source>
        <dbReference type="ARBA" id="ARBA00004225"/>
    </source>
</evidence>
<keyword evidence="8" id="KW-1278">Translocase</keyword>
<keyword evidence="5" id="KW-0813">Transport</keyword>
<evidence type="ECO:0000256" key="10">
    <source>
        <dbReference type="ARBA" id="ARBA00022989"/>
    </source>
</evidence>
<evidence type="ECO:0000256" key="9">
    <source>
        <dbReference type="ARBA" id="ARBA00022982"/>
    </source>
</evidence>
<comment type="subcellular location">
    <subcellularLocation>
        <location evidence="1">Mitochondrion membrane</location>
        <topology evidence="1">Multi-pass membrane protein</topology>
    </subcellularLocation>
</comment>
<dbReference type="EC" id="7.1.1.2" evidence="3"/>
<keyword evidence="7 16" id="KW-0812">Transmembrane</keyword>
<evidence type="ECO:0000256" key="8">
    <source>
        <dbReference type="ARBA" id="ARBA00022967"/>
    </source>
</evidence>
<dbReference type="AlphaFoldDB" id="A0A0S2MRK2"/>
<evidence type="ECO:0000256" key="12">
    <source>
        <dbReference type="ARBA" id="ARBA00023128"/>
    </source>
</evidence>
<keyword evidence="11" id="KW-0520">NAD</keyword>
<comment type="catalytic activity">
    <reaction evidence="15">
        <text>a ubiquinone + NADH + 5 H(+)(in) = a ubiquinol + NAD(+) + 4 H(+)(out)</text>
        <dbReference type="Rhea" id="RHEA:29091"/>
        <dbReference type="Rhea" id="RHEA-COMP:9565"/>
        <dbReference type="Rhea" id="RHEA-COMP:9566"/>
        <dbReference type="ChEBI" id="CHEBI:15378"/>
        <dbReference type="ChEBI" id="CHEBI:16389"/>
        <dbReference type="ChEBI" id="CHEBI:17976"/>
        <dbReference type="ChEBI" id="CHEBI:57540"/>
        <dbReference type="ChEBI" id="CHEBI:57945"/>
        <dbReference type="EC" id="7.1.1.2"/>
    </reaction>
</comment>
<name>A0A0S2MRK2_9COLE</name>
<keyword evidence="10 16" id="KW-1133">Transmembrane helix</keyword>
<comment type="similarity">
    <text evidence="2">Belongs to the complex I subunit 6 family.</text>
</comment>
<gene>
    <name evidence="17" type="primary">nad6</name>
</gene>
<dbReference type="PANTHER" id="PTHR11435:SF1">
    <property type="entry name" value="NADH-UBIQUINONE OXIDOREDUCTASE CHAIN 6"/>
    <property type="match status" value="1"/>
</dbReference>
<dbReference type="PANTHER" id="PTHR11435">
    <property type="entry name" value="NADH UBIQUINONE OXIDOREDUCTASE SUBUNIT ND6"/>
    <property type="match status" value="1"/>
</dbReference>
<feature type="transmembrane region" description="Helical" evidence="16">
    <location>
        <begin position="80"/>
        <end position="98"/>
    </location>
</feature>
<feature type="transmembrane region" description="Helical" evidence="16">
    <location>
        <begin position="44"/>
        <end position="68"/>
    </location>
</feature>
<feature type="transmembrane region" description="Helical" evidence="16">
    <location>
        <begin position="131"/>
        <end position="155"/>
    </location>
</feature>
<organism evidence="17">
    <name type="scientific">Anthaxia sp. ANT01</name>
    <dbReference type="NCBI Taxonomy" id="1205539"/>
    <lineage>
        <taxon>Eukaryota</taxon>
        <taxon>Metazoa</taxon>
        <taxon>Ecdysozoa</taxon>
        <taxon>Arthropoda</taxon>
        <taxon>Hexapoda</taxon>
        <taxon>Insecta</taxon>
        <taxon>Pterygota</taxon>
        <taxon>Neoptera</taxon>
        <taxon>Endopterygota</taxon>
        <taxon>Coleoptera</taxon>
        <taxon>Polyphaga</taxon>
        <taxon>Elateriformia</taxon>
        <taxon>Buprestoidea</taxon>
        <taxon>Buprestidae</taxon>
        <taxon>Buprestinae</taxon>
        <taxon>Anthaxia</taxon>
    </lineage>
</organism>
<dbReference type="EMBL" id="JX412831">
    <property type="protein sequence ID" value="ALO77358.1"/>
    <property type="molecule type" value="Genomic_DNA"/>
</dbReference>
<proteinExistence type="inferred from homology"/>
<evidence type="ECO:0000256" key="11">
    <source>
        <dbReference type="ARBA" id="ARBA00023027"/>
    </source>
</evidence>
<evidence type="ECO:0000256" key="4">
    <source>
        <dbReference type="ARBA" id="ARBA00021095"/>
    </source>
</evidence>
<keyword evidence="9" id="KW-0249">Electron transport</keyword>
<dbReference type="InterPro" id="IPR050269">
    <property type="entry name" value="ComplexI_Subunit6"/>
</dbReference>
<geneLocation type="mitochondrion" evidence="17"/>
<dbReference type="GO" id="GO:0008137">
    <property type="term" value="F:NADH dehydrogenase (ubiquinone) activity"/>
    <property type="evidence" value="ECO:0007669"/>
    <property type="project" value="UniProtKB-EC"/>
</dbReference>
<accession>A0A0S2MRK2</accession>
<keyword evidence="13 16" id="KW-0472">Membrane</keyword>
<evidence type="ECO:0000256" key="14">
    <source>
        <dbReference type="ARBA" id="ARBA00031019"/>
    </source>
</evidence>